<evidence type="ECO:0000313" key="2">
    <source>
        <dbReference type="Proteomes" id="UP000194139"/>
    </source>
</evidence>
<evidence type="ECO:0008006" key="3">
    <source>
        <dbReference type="Google" id="ProtNLM"/>
    </source>
</evidence>
<name>A0A1W6YXJ3_9BORD</name>
<dbReference type="SUPFAM" id="SSF52113">
    <property type="entry name" value="BRCT domain"/>
    <property type="match status" value="1"/>
</dbReference>
<dbReference type="EMBL" id="CP021109">
    <property type="protein sequence ID" value="ARP85815.1"/>
    <property type="molecule type" value="Genomic_DNA"/>
</dbReference>
<sequence length="226" mass="25088">MGWFTDNLARFKPPGLNEDGQPFNERWRAHAVQARQVDELIGLVKGVLADGAICQSEVEFLLGWMNANQQTAQEWPARAIYPRIAEALADGHMDAEEEADIMALLLATTGGNHAVAKGEASNSTRLPLCEPAPHVTFGGRNFCFTGKFSSGSRAWCHEQVHNRGGFAIPGVTKKLHYLVIGDIGSRDWLHSTHGTKIKKAMDYREAGTPLRIVSEQHWFDHLTWES</sequence>
<proteinExistence type="predicted"/>
<reference evidence="1 2" key="1">
    <citation type="submission" date="2017-05" db="EMBL/GenBank/DDBJ databases">
        <title>Complete and WGS of Bordetella genogroups.</title>
        <authorList>
            <person name="Spilker T."/>
            <person name="LiPuma J."/>
        </authorList>
    </citation>
    <scope>NUCLEOTIDE SEQUENCE [LARGE SCALE GENOMIC DNA]</scope>
    <source>
        <strain evidence="1 2">AU17164</strain>
    </source>
</reference>
<dbReference type="CDD" id="cd17748">
    <property type="entry name" value="BRCT_DNA_ligase_like"/>
    <property type="match status" value="1"/>
</dbReference>
<accession>A0A1W6YXJ3</accession>
<dbReference type="RefSeq" id="WP_086071825.1">
    <property type="nucleotide sequence ID" value="NZ_CP021109.1"/>
</dbReference>
<gene>
    <name evidence="1" type="ORF">CAL13_06040</name>
</gene>
<organism evidence="1 2">
    <name type="scientific">Bordetella genomosp. 9</name>
    <dbReference type="NCBI Taxonomy" id="1416803"/>
    <lineage>
        <taxon>Bacteria</taxon>
        <taxon>Pseudomonadati</taxon>
        <taxon>Pseudomonadota</taxon>
        <taxon>Betaproteobacteria</taxon>
        <taxon>Burkholderiales</taxon>
        <taxon>Alcaligenaceae</taxon>
        <taxon>Bordetella</taxon>
    </lineage>
</organism>
<dbReference type="Proteomes" id="UP000194139">
    <property type="component" value="Chromosome"/>
</dbReference>
<dbReference type="Gene3D" id="3.40.50.10190">
    <property type="entry name" value="BRCT domain"/>
    <property type="match status" value="1"/>
</dbReference>
<protein>
    <recommendedName>
        <fullName evidence="3">BRCT domain-containing protein</fullName>
    </recommendedName>
</protein>
<dbReference type="AlphaFoldDB" id="A0A1W6YXJ3"/>
<keyword evidence="2" id="KW-1185">Reference proteome</keyword>
<dbReference type="InterPro" id="IPR036420">
    <property type="entry name" value="BRCT_dom_sf"/>
</dbReference>
<evidence type="ECO:0000313" key="1">
    <source>
        <dbReference type="EMBL" id="ARP85815.1"/>
    </source>
</evidence>